<dbReference type="EMBL" id="JAHWGI010000344">
    <property type="protein sequence ID" value="KAK3913910.1"/>
    <property type="molecule type" value="Genomic_DNA"/>
</dbReference>
<dbReference type="AlphaFoldDB" id="A0AAE1LC05"/>
<accession>A0AAE1LC05</accession>
<evidence type="ECO:0000313" key="2">
    <source>
        <dbReference type="Proteomes" id="UP001219518"/>
    </source>
</evidence>
<evidence type="ECO:0000313" key="1">
    <source>
        <dbReference type="EMBL" id="KAK3913910.1"/>
    </source>
</evidence>
<keyword evidence="2" id="KW-1185">Reference proteome</keyword>
<reference evidence="1" key="2">
    <citation type="journal article" date="2023" name="BMC Genomics">
        <title>Pest status, molecular evolution, and epigenetic factors derived from the genome assembly of Frankliniella fusca, a thysanopteran phytovirus vector.</title>
        <authorList>
            <person name="Catto M.A."/>
            <person name="Labadie P.E."/>
            <person name="Jacobson A.L."/>
            <person name="Kennedy G.G."/>
            <person name="Srinivasan R."/>
            <person name="Hunt B.G."/>
        </authorList>
    </citation>
    <scope>NUCLEOTIDE SEQUENCE</scope>
    <source>
        <strain evidence="1">PL_HMW_Pooled</strain>
    </source>
</reference>
<protein>
    <submittedName>
        <fullName evidence="1">4-hydroxy-tetrahydrodipicolinate reductase</fullName>
    </submittedName>
</protein>
<dbReference type="Proteomes" id="UP001219518">
    <property type="component" value="Unassembled WGS sequence"/>
</dbReference>
<name>A0AAE1LC05_9NEOP</name>
<organism evidence="1 2">
    <name type="scientific">Frankliniella fusca</name>
    <dbReference type="NCBI Taxonomy" id="407009"/>
    <lineage>
        <taxon>Eukaryota</taxon>
        <taxon>Metazoa</taxon>
        <taxon>Ecdysozoa</taxon>
        <taxon>Arthropoda</taxon>
        <taxon>Hexapoda</taxon>
        <taxon>Insecta</taxon>
        <taxon>Pterygota</taxon>
        <taxon>Neoptera</taxon>
        <taxon>Paraneoptera</taxon>
        <taxon>Thysanoptera</taxon>
        <taxon>Terebrantia</taxon>
        <taxon>Thripoidea</taxon>
        <taxon>Thripidae</taxon>
        <taxon>Frankliniella</taxon>
    </lineage>
</organism>
<sequence length="206" mass="23319">MIWLVPKTTADTPAKYALAWREVTIKEQVNAVTLLSSLTSKVRVEKLVEWVMGLLAGSKVKGHDPNFKAVEVKCQGQISEFMAPMQPPYVKMAVFEEFNKKGEIIPYIKAKEISVGDVFVPIVIGKCMTKFGERLYADVNIEEVKKRLVLPKRYSDFPEGNVLMLNREIERNCPPKIKAVARCGEGFRWEMKQHGEEFDAAAAKDI</sequence>
<gene>
    <name evidence="1" type="ORF">KUF71_023328</name>
</gene>
<comment type="caution">
    <text evidence="1">The sequence shown here is derived from an EMBL/GenBank/DDBJ whole genome shotgun (WGS) entry which is preliminary data.</text>
</comment>
<reference evidence="1" key="1">
    <citation type="submission" date="2021-07" db="EMBL/GenBank/DDBJ databases">
        <authorList>
            <person name="Catto M.A."/>
            <person name="Jacobson A."/>
            <person name="Kennedy G."/>
            <person name="Labadie P."/>
            <person name="Hunt B.G."/>
            <person name="Srinivasan R."/>
        </authorList>
    </citation>
    <scope>NUCLEOTIDE SEQUENCE</scope>
    <source>
        <strain evidence="1">PL_HMW_Pooled</strain>
        <tissue evidence="1">Head</tissue>
    </source>
</reference>
<proteinExistence type="predicted"/>